<evidence type="ECO:0000256" key="1">
    <source>
        <dbReference type="ARBA" id="ARBA00022801"/>
    </source>
</evidence>
<dbReference type="PANTHER" id="PTHR48081:SF33">
    <property type="entry name" value="KYNURENINE FORMAMIDASE"/>
    <property type="match status" value="1"/>
</dbReference>
<dbReference type="GO" id="GO:0016787">
    <property type="term" value="F:hydrolase activity"/>
    <property type="evidence" value="ECO:0007669"/>
    <property type="project" value="UniProtKB-KW"/>
</dbReference>
<dbReference type="SUPFAM" id="SSF53474">
    <property type="entry name" value="alpha/beta-Hydrolases"/>
    <property type="match status" value="1"/>
</dbReference>
<protein>
    <submittedName>
        <fullName evidence="3">Alpha/beta hydrolase</fullName>
    </submittedName>
</protein>
<dbReference type="InterPro" id="IPR049492">
    <property type="entry name" value="BD-FAE-like_dom"/>
</dbReference>
<gene>
    <name evidence="3" type="ORF">DW352_10620</name>
</gene>
<dbReference type="KEGG" id="ptaw:DW352_10620"/>
<dbReference type="Pfam" id="PF20434">
    <property type="entry name" value="BD-FAE"/>
    <property type="match status" value="1"/>
</dbReference>
<organism evidence="3 4">
    <name type="scientific">Pseudolabrys taiwanensis</name>
    <dbReference type="NCBI Taxonomy" id="331696"/>
    <lineage>
        <taxon>Bacteria</taxon>
        <taxon>Pseudomonadati</taxon>
        <taxon>Pseudomonadota</taxon>
        <taxon>Alphaproteobacteria</taxon>
        <taxon>Hyphomicrobiales</taxon>
        <taxon>Xanthobacteraceae</taxon>
        <taxon>Pseudolabrys</taxon>
    </lineage>
</organism>
<proteinExistence type="predicted"/>
<dbReference type="PROSITE" id="PS00122">
    <property type="entry name" value="CARBOXYLESTERASE_B_1"/>
    <property type="match status" value="1"/>
</dbReference>
<sequence length="296" mass="32126">MKAATSFRHDGARAVTFLNYNQAELDRQYDQRVWAPDGAVAIRRYTEETDRVKKVLGEPKVFAYGPSPAETLDLYPTKAANAPIHVFIHGGAWRLLSKSDSGFAAEAFVNAGAHFIALDFALLPAVTLPEMVAQVRRAIGWIYRHAHEFGGDPARIHVSGHSSGGHLAGCVAVTDWTALDLPADTVKSTICASGMYDLLPVRLSARNEYVKLTLETEHALSPMRHLDKISGPVFVAYGSGESDEFKRQSRSFAAALGGCLAAAPVEYEGFNHYEVVLTLADPSARLGRTALDLMGL</sequence>
<dbReference type="Gene3D" id="3.40.50.1820">
    <property type="entry name" value="alpha/beta hydrolase"/>
    <property type="match status" value="1"/>
</dbReference>
<dbReference type="Proteomes" id="UP000254889">
    <property type="component" value="Chromosome"/>
</dbReference>
<dbReference type="OrthoDB" id="9771666at2"/>
<evidence type="ECO:0000259" key="2">
    <source>
        <dbReference type="Pfam" id="PF20434"/>
    </source>
</evidence>
<dbReference type="PANTHER" id="PTHR48081">
    <property type="entry name" value="AB HYDROLASE SUPERFAMILY PROTEIN C4A8.06C"/>
    <property type="match status" value="1"/>
</dbReference>
<dbReference type="EMBL" id="CP031417">
    <property type="protein sequence ID" value="AXK80922.1"/>
    <property type="molecule type" value="Genomic_DNA"/>
</dbReference>
<keyword evidence="4" id="KW-1185">Reference proteome</keyword>
<evidence type="ECO:0000313" key="3">
    <source>
        <dbReference type="EMBL" id="AXK80922.1"/>
    </source>
</evidence>
<dbReference type="InterPro" id="IPR050300">
    <property type="entry name" value="GDXG_lipolytic_enzyme"/>
</dbReference>
<dbReference type="AlphaFoldDB" id="A0A345ZVH5"/>
<keyword evidence="1 3" id="KW-0378">Hydrolase</keyword>
<reference evidence="3 4" key="1">
    <citation type="submission" date="2018-07" db="EMBL/GenBank/DDBJ databases">
        <authorList>
            <person name="Quirk P.G."/>
            <person name="Krulwich T.A."/>
        </authorList>
    </citation>
    <scope>NUCLEOTIDE SEQUENCE [LARGE SCALE GENOMIC DNA]</scope>
    <source>
        <strain evidence="3 4">CC-BB4</strain>
    </source>
</reference>
<dbReference type="InterPro" id="IPR019826">
    <property type="entry name" value="Carboxylesterase_B_AS"/>
</dbReference>
<name>A0A345ZVH5_9HYPH</name>
<dbReference type="InterPro" id="IPR029058">
    <property type="entry name" value="AB_hydrolase_fold"/>
</dbReference>
<evidence type="ECO:0000313" key="4">
    <source>
        <dbReference type="Proteomes" id="UP000254889"/>
    </source>
</evidence>
<accession>A0A345ZVH5</accession>
<feature type="domain" description="BD-FAE-like" evidence="2">
    <location>
        <begin position="72"/>
        <end position="254"/>
    </location>
</feature>